<evidence type="ECO:0000313" key="1">
    <source>
        <dbReference type="EMBL" id="KAI5673745.1"/>
    </source>
</evidence>
<keyword evidence="2" id="KW-1185">Reference proteome</keyword>
<name>A0ACC0BM31_CATRO</name>
<dbReference type="Proteomes" id="UP001060085">
    <property type="component" value="Linkage Group LG03"/>
</dbReference>
<sequence>MAFYRNYTNEVVRQSDLDEKGQNLGKAAGDNGELEATSSDNEVAVEDNSRLDNVPPPMRRTAVEGKWGSNFWKDCQPMGSGGVSDSAEEEMAQSGSEYKNEEGSEDEASDAREQDIPMLEDDDRGKELRKNQSVPLDEMLSDEYYEQDGDDQSELLHRRVVNQSTNFSSKPLPRHVGANKGASRKAKASEVDYDDEDNDDGEGVDDDADYEEDDDDEADEDDPDDVDFDPDDGATGGRRGSKEKDEDWDVEESDEDDNTDNDDDMNISDEDDSFCGKPKGKQKGRSGRSVKPSRQVKSTKSSTRPKRGRIMLEEDSSSEKGSEDDSDMDFRDTTKRAAQNRRKNGGRFSLTNMTGRNSELRSSTRFVRKVSYAESEESEEFDDGKKKKSHKEEFEEEDGDIIERVLWHQPKGTADEALRNKKPTDPVLLSHLFDSEPDWTDMEFLIKWKGKSHLHCQWKSFAELQNLSGFKKVLNYTKRVTEDVRYRRAVSREEIEVNDVSKEMDLDIIKQNSQVERIIAERISKDISGDVVPEYLVKWKGLSYAEATWEKDLDIAFAQDAIDEYKVREAALMVQGATVDLQRKKSKGSLRKLDEQPDWLKGGKLRDYQLEGLNFLVNSWRNDTNVILADEMGLGKTIQSVSMLGFLQNAQQIHGPFLVVVPLSTLSNWAKEFRKWLPDMNVILYVGTRASREVCQQYEFYNDKKSGRTTKFDTLLTTYEVLLKDKAVLSKIKWNYLMVDEAHRLKNSEASLYTSLLEFSTKNKLLITGTPLQNNVDELWALLHFLDTGKFSSRDDFVQCYGKLGSINEIELANLHMELRPHILRRVIKDVEKSLPPKIERILRVEMSPLQKQYYKWILERNFHDLNKGVRGNQVSLLNIVVELKKCCNHPFLFESADHGYGGDTNFLGSAKLERIILSSGKLVILDKLLDRLHETNHRVLIFSQMVRMLDILAEYLALKGFQFQRLDGSTKAELRQQAMDHFNAVGSDDFCFLLSTRAGGLGINLATADTVIIFDSDWNPQNDLQAMSRAHRIGQQEVVNIYRFVTSKSVEEDILERAKKKMVLDHLVIQRLNAEGRLEKKEAKKGSSFDKNELSAILRFGAEELFKEDRNDEESKKRLLNMNIDEILERAEKVEEKGSSEEKGLELLGSFTVANFCSAEDDGSFWSRMIKPEAISQAEEALAPRAARNIKSYAEANPPENTNKRKKKGVDSQERLSKRRKPDIGYSAPMIEGATAQVRGWSYGNLSKRDATRFFRVVKKFGNDSQISLIASEVGGAVEAAPTEAQIELYDALIDGCREALKVESHDTKGPLLDFFGVPVKADELLSRVEELQLLAKRINRYEDPMVQFRSLAYLKPATWSKGCGWNQKDDAKLLLGIHYHGFGNWEKIRLDEKLGLSKKIAPVELQHHETFLPRAPQLKERGSQLLQMEVAAVGGRNSNVKAGGKGKKQKGMTSTAAASRGKGRRGKPDSSGQSFQMTRAKVSKPQKVEPLVKEEGEMSDTEEVYEQFKEVKWREWCEDVMADEEKTLKRLQRLQSTSADLPKEKVLSKIRNYLQLLGRRIDQIILEYEEGPYKKERMRTRLWNFVSTFSNLSGERLHQIYSKLKQEQQVAAGVGPSQINGSVPGDQTSAFFHRGIDTERFEAWKRRRRAEADSIQLQSIQPSYQRSVTNGGRLPDPNSSGILGAAPSDNRHLGNGRPFRGHQSGVPPRHGFSSGIK</sequence>
<reference evidence="2" key="1">
    <citation type="journal article" date="2023" name="Nat. Plants">
        <title>Single-cell RNA sequencing provides a high-resolution roadmap for understanding the multicellular compartmentation of specialized metabolism.</title>
        <authorList>
            <person name="Sun S."/>
            <person name="Shen X."/>
            <person name="Li Y."/>
            <person name="Li Y."/>
            <person name="Wang S."/>
            <person name="Li R."/>
            <person name="Zhang H."/>
            <person name="Shen G."/>
            <person name="Guo B."/>
            <person name="Wei J."/>
            <person name="Xu J."/>
            <person name="St-Pierre B."/>
            <person name="Chen S."/>
            <person name="Sun C."/>
        </authorList>
    </citation>
    <scope>NUCLEOTIDE SEQUENCE [LARGE SCALE GENOMIC DNA]</scope>
</reference>
<organism evidence="1 2">
    <name type="scientific">Catharanthus roseus</name>
    <name type="common">Madagascar periwinkle</name>
    <name type="synonym">Vinca rosea</name>
    <dbReference type="NCBI Taxonomy" id="4058"/>
    <lineage>
        <taxon>Eukaryota</taxon>
        <taxon>Viridiplantae</taxon>
        <taxon>Streptophyta</taxon>
        <taxon>Embryophyta</taxon>
        <taxon>Tracheophyta</taxon>
        <taxon>Spermatophyta</taxon>
        <taxon>Magnoliopsida</taxon>
        <taxon>eudicotyledons</taxon>
        <taxon>Gunneridae</taxon>
        <taxon>Pentapetalae</taxon>
        <taxon>asterids</taxon>
        <taxon>lamiids</taxon>
        <taxon>Gentianales</taxon>
        <taxon>Apocynaceae</taxon>
        <taxon>Rauvolfioideae</taxon>
        <taxon>Vinceae</taxon>
        <taxon>Catharanthinae</taxon>
        <taxon>Catharanthus</taxon>
    </lineage>
</organism>
<protein>
    <submittedName>
        <fullName evidence="1">Uncharacterized protein</fullName>
    </submittedName>
</protein>
<comment type="caution">
    <text evidence="1">The sequence shown here is derived from an EMBL/GenBank/DDBJ whole genome shotgun (WGS) entry which is preliminary data.</text>
</comment>
<evidence type="ECO:0000313" key="2">
    <source>
        <dbReference type="Proteomes" id="UP001060085"/>
    </source>
</evidence>
<proteinExistence type="predicted"/>
<gene>
    <name evidence="1" type="ORF">M9H77_14109</name>
</gene>
<dbReference type="EMBL" id="CM044703">
    <property type="protein sequence ID" value="KAI5673745.1"/>
    <property type="molecule type" value="Genomic_DNA"/>
</dbReference>
<accession>A0ACC0BM31</accession>